<protein>
    <submittedName>
        <fullName evidence="2">Uncharacterized protein</fullName>
    </submittedName>
</protein>
<accession>A0A974NM41</accession>
<keyword evidence="1" id="KW-0812">Transmembrane</keyword>
<evidence type="ECO:0000256" key="1">
    <source>
        <dbReference type="SAM" id="Phobius"/>
    </source>
</evidence>
<evidence type="ECO:0000313" key="3">
    <source>
        <dbReference type="Proteomes" id="UP000595254"/>
    </source>
</evidence>
<dbReference type="KEGG" id="ppsr:I6J18_23170"/>
<dbReference type="Proteomes" id="UP000595254">
    <property type="component" value="Chromosome"/>
</dbReference>
<gene>
    <name evidence="2" type="ORF">I6J18_23170</name>
</gene>
<dbReference type="RefSeq" id="WP_040375920.1">
    <property type="nucleotide sequence ID" value="NZ_CP068053.1"/>
</dbReference>
<proteinExistence type="predicted"/>
<feature type="transmembrane region" description="Helical" evidence="1">
    <location>
        <begin position="112"/>
        <end position="128"/>
    </location>
</feature>
<dbReference type="EMBL" id="CP068053">
    <property type="protein sequence ID" value="QQT00422.1"/>
    <property type="molecule type" value="Genomic_DNA"/>
</dbReference>
<keyword evidence="3" id="KW-1185">Reference proteome</keyword>
<name>A0A974NM41_PERPY</name>
<organism evidence="2 3">
    <name type="scientific">Peribacillus psychrosaccharolyticus</name>
    <name type="common">Bacillus psychrosaccharolyticus</name>
    <dbReference type="NCBI Taxonomy" id="1407"/>
    <lineage>
        <taxon>Bacteria</taxon>
        <taxon>Bacillati</taxon>
        <taxon>Bacillota</taxon>
        <taxon>Bacilli</taxon>
        <taxon>Bacillales</taxon>
        <taxon>Bacillaceae</taxon>
        <taxon>Peribacillus</taxon>
    </lineage>
</organism>
<dbReference type="AlphaFoldDB" id="A0A974NM41"/>
<evidence type="ECO:0000313" key="2">
    <source>
        <dbReference type="EMBL" id="QQT00422.1"/>
    </source>
</evidence>
<sequence length="143" mass="16474">MKRYPVFKTMKFLGSTSLVTFVLFILTNTATNHYFPSEIGTVLSINEVLSVYFIIVLSCLVTELLFKGVTNSSTYKWLHSPWMYYLAVTLLLAMFCYVAWVRASQPIQNGLWLDYTTLPLSAVLYCLFRQTFGLIRIKKTDVI</sequence>
<keyword evidence="1" id="KW-1133">Transmembrane helix</keyword>
<feature type="transmembrane region" description="Helical" evidence="1">
    <location>
        <begin position="12"/>
        <end position="31"/>
    </location>
</feature>
<reference evidence="2 3" key="1">
    <citation type="submission" date="2021-01" db="EMBL/GenBank/DDBJ databases">
        <title>FDA dAtabase for Regulatory Grade micrObial Sequences (FDA-ARGOS): Supporting development and validation of Infectious Disease Dx tests.</title>
        <authorList>
            <person name="Nelson B."/>
            <person name="Plummer A."/>
            <person name="Tallon L."/>
            <person name="Sadzewicz L."/>
            <person name="Zhao X."/>
            <person name="Boylan J."/>
            <person name="Ott S."/>
            <person name="Bowen H."/>
            <person name="Vavikolanu K."/>
            <person name="Mehta A."/>
            <person name="Aluvathingal J."/>
            <person name="Nadendla S."/>
            <person name="Myers T."/>
            <person name="Yan Y."/>
            <person name="Sichtig H."/>
        </authorList>
    </citation>
    <scope>NUCLEOTIDE SEQUENCE [LARGE SCALE GENOMIC DNA]</scope>
    <source>
        <strain evidence="2 3">FDAARGOS_1161</strain>
    </source>
</reference>
<feature type="transmembrane region" description="Helical" evidence="1">
    <location>
        <begin position="82"/>
        <end position="100"/>
    </location>
</feature>
<keyword evidence="1" id="KW-0472">Membrane</keyword>